<evidence type="ECO:0000313" key="2">
    <source>
        <dbReference type="Proteomes" id="UP001060085"/>
    </source>
</evidence>
<evidence type="ECO:0000313" key="1">
    <source>
        <dbReference type="EMBL" id="KAI5648017.1"/>
    </source>
</evidence>
<protein>
    <submittedName>
        <fullName evidence="1">Uncharacterized protein</fullName>
    </submittedName>
</protein>
<name>A0ACB9ZP82_CATRO</name>
<dbReference type="Proteomes" id="UP001060085">
    <property type="component" value="Linkage Group LG08"/>
</dbReference>
<reference evidence="2" key="1">
    <citation type="journal article" date="2023" name="Nat. Plants">
        <title>Single-cell RNA sequencing provides a high-resolution roadmap for understanding the multicellular compartmentation of specialized metabolism.</title>
        <authorList>
            <person name="Sun S."/>
            <person name="Shen X."/>
            <person name="Li Y."/>
            <person name="Li Y."/>
            <person name="Wang S."/>
            <person name="Li R."/>
            <person name="Zhang H."/>
            <person name="Shen G."/>
            <person name="Guo B."/>
            <person name="Wei J."/>
            <person name="Xu J."/>
            <person name="St-Pierre B."/>
            <person name="Chen S."/>
            <person name="Sun C."/>
        </authorList>
    </citation>
    <scope>NUCLEOTIDE SEQUENCE [LARGE SCALE GENOMIC DNA]</scope>
</reference>
<organism evidence="1 2">
    <name type="scientific">Catharanthus roseus</name>
    <name type="common">Madagascar periwinkle</name>
    <name type="synonym">Vinca rosea</name>
    <dbReference type="NCBI Taxonomy" id="4058"/>
    <lineage>
        <taxon>Eukaryota</taxon>
        <taxon>Viridiplantae</taxon>
        <taxon>Streptophyta</taxon>
        <taxon>Embryophyta</taxon>
        <taxon>Tracheophyta</taxon>
        <taxon>Spermatophyta</taxon>
        <taxon>Magnoliopsida</taxon>
        <taxon>eudicotyledons</taxon>
        <taxon>Gunneridae</taxon>
        <taxon>Pentapetalae</taxon>
        <taxon>asterids</taxon>
        <taxon>lamiids</taxon>
        <taxon>Gentianales</taxon>
        <taxon>Apocynaceae</taxon>
        <taxon>Rauvolfioideae</taxon>
        <taxon>Vinceae</taxon>
        <taxon>Catharanthinae</taxon>
        <taxon>Catharanthus</taxon>
    </lineage>
</organism>
<comment type="caution">
    <text evidence="1">The sequence shown here is derived from an EMBL/GenBank/DDBJ whole genome shotgun (WGS) entry which is preliminary data.</text>
</comment>
<dbReference type="EMBL" id="CM044708">
    <property type="protein sequence ID" value="KAI5648017.1"/>
    <property type="molecule type" value="Genomic_DNA"/>
</dbReference>
<keyword evidence="2" id="KW-1185">Reference proteome</keyword>
<proteinExistence type="predicted"/>
<sequence>MLPFDNDVSLLSKPYIHFILTKSHVNPVYVMILPSRLNPNLPSATGPTLMVPTTILYREKSWELDKRWKVFVDDNCLKAGDALFWELLESSNEKVNFKVQIIKSDFPVELAAKLDGNTSNTPIRIE</sequence>
<accession>A0ACB9ZP82</accession>
<gene>
    <name evidence="1" type="ORF">M9H77_34022</name>
</gene>